<evidence type="ECO:0000256" key="6">
    <source>
        <dbReference type="ARBA" id="ARBA00023125"/>
    </source>
</evidence>
<evidence type="ECO:0000256" key="5">
    <source>
        <dbReference type="ARBA" id="ARBA00022840"/>
    </source>
</evidence>
<dbReference type="PROSITE" id="PS51198">
    <property type="entry name" value="UVRD_HELICASE_ATP_BIND"/>
    <property type="match status" value="1"/>
</dbReference>
<evidence type="ECO:0000256" key="7">
    <source>
        <dbReference type="ARBA" id="ARBA00023235"/>
    </source>
</evidence>
<evidence type="ECO:0000256" key="2">
    <source>
        <dbReference type="ARBA" id="ARBA00022741"/>
    </source>
</evidence>
<protein>
    <recommendedName>
        <fullName evidence="9">DNA 3'-5' helicase</fullName>
        <ecNumber evidence="9">5.6.2.4</ecNumber>
    </recommendedName>
</protein>
<evidence type="ECO:0000259" key="12">
    <source>
        <dbReference type="PROSITE" id="PS51198"/>
    </source>
</evidence>
<sequence length="772" mass="86159">MVSTEALDQLRATLRKGQQAMVDWQGGELAVSAVPGAGKSTGMAVAAAVAIAKFQLHRQKQLVIVTFTRSAVSNIRKKVSEHLKNLRLPQSAFTVSTLHSLAYNIASTHRELSGFGAGETKIISESLRQKLIRNATNLWVKENPKLYALLLEGKSFDGEDTERLRRQTVLRTEVLPSLAKEAIATAKSSGLSATDIREVSAPDGGDILAIAAGVYETYERLLRQEGAIDYDDMILGALRVLKNEGVRKYWQERVFAVFEDEAQDSSPLQTKLLEILAQNALTPQPPLPKGEGETDFLLSSPTGRGYGGKNLMRVGDPNQAINSTFTTADPRFFNEFCDRCLLNSQLSTLDQAGRSTRNVMRAANYVLHWVNHSHEYAKFEQPFREQRIRPVDADDPQPNANPEPIGKGVEIYLGNVVDDIDHEMTMIGDRIKQLHSQDPHLSMAILVRQHNQGRFVAESLAWLTKEHDIKIYDVEQSDRRSRVPIDMLAILQFMERPHSPDNLKAALEVLKDRLKISSQQDLNALASNPEKFLYPTLLDPALPTLAKEAQARCIGLLRAKIELPLYNLIPFVAFTLYDDEAGLLATADKLGDRLNLQLAGNYSMQTIIESLREIVESENFEAVEDENLEGRYMTAGQVTLISLHKAKGLDWDVVFMPFLHKRICPGEAYLPESVKFLGDFGLPEVTRSQIRAIVHGEKIPNAEDSWQQSSYLKQAEEFRLLYVGMTRAKKLLWLSAANSAPFSWNTIASRNDNMAVCPAIAGLVKKFPEFLA</sequence>
<dbReference type="SUPFAM" id="SSF52540">
    <property type="entry name" value="P-loop containing nucleoside triphosphate hydrolases"/>
    <property type="match status" value="1"/>
</dbReference>
<dbReference type="Gene3D" id="1.10.10.160">
    <property type="match status" value="1"/>
</dbReference>
<dbReference type="GO" id="GO:0004386">
    <property type="term" value="F:helicase activity"/>
    <property type="evidence" value="ECO:0007669"/>
    <property type="project" value="UniProtKB-KW"/>
</dbReference>
<dbReference type="InterPro" id="IPR014017">
    <property type="entry name" value="DNA_helicase_UvrD-like_C"/>
</dbReference>
<keyword evidence="3 11" id="KW-0378">Hydrolase</keyword>
<reference evidence="14 15" key="1">
    <citation type="journal article" date="2020" name="ISME J.">
        <title>Comparative genomics reveals insights into cyanobacterial evolution and habitat adaptation.</title>
        <authorList>
            <person name="Chen M.Y."/>
            <person name="Teng W.K."/>
            <person name="Zhao L."/>
            <person name="Hu C.X."/>
            <person name="Zhou Y.K."/>
            <person name="Han B.P."/>
            <person name="Song L.R."/>
            <person name="Shu W.S."/>
        </authorList>
    </citation>
    <scope>NUCLEOTIDE SEQUENCE [LARGE SCALE GENOMIC DNA]</scope>
    <source>
        <strain evidence="14 15">FACHB-723</strain>
    </source>
</reference>
<proteinExistence type="inferred from homology"/>
<evidence type="ECO:0000313" key="14">
    <source>
        <dbReference type="EMBL" id="MBD2187487.1"/>
    </source>
</evidence>
<evidence type="ECO:0000256" key="1">
    <source>
        <dbReference type="ARBA" id="ARBA00009922"/>
    </source>
</evidence>
<evidence type="ECO:0000256" key="10">
    <source>
        <dbReference type="ARBA" id="ARBA00048988"/>
    </source>
</evidence>
<evidence type="ECO:0000313" key="15">
    <source>
        <dbReference type="Proteomes" id="UP000642094"/>
    </source>
</evidence>
<name>A0ABR7ZUN0_9CYAN</name>
<dbReference type="Proteomes" id="UP000642094">
    <property type="component" value="Unassembled WGS sequence"/>
</dbReference>
<dbReference type="InterPro" id="IPR027417">
    <property type="entry name" value="P-loop_NTPase"/>
</dbReference>
<dbReference type="RefSeq" id="WP_190402370.1">
    <property type="nucleotide sequence ID" value="NZ_JACJQB010000006.1"/>
</dbReference>
<keyword evidence="5 11" id="KW-0067">ATP-binding</keyword>
<comment type="catalytic activity">
    <reaction evidence="8">
        <text>Couples ATP hydrolysis with the unwinding of duplex DNA by translocating in the 3'-5' direction.</text>
        <dbReference type="EC" id="5.6.2.4"/>
    </reaction>
</comment>
<feature type="domain" description="UvrD-like helicase C-terminal" evidence="13">
    <location>
        <begin position="357"/>
        <end position="648"/>
    </location>
</feature>
<evidence type="ECO:0000256" key="11">
    <source>
        <dbReference type="PROSITE-ProRule" id="PRU00560"/>
    </source>
</evidence>
<organism evidence="14 15">
    <name type="scientific">Pseudanabaena mucicola FACHB-723</name>
    <dbReference type="NCBI Taxonomy" id="2692860"/>
    <lineage>
        <taxon>Bacteria</taxon>
        <taxon>Bacillati</taxon>
        <taxon>Cyanobacteriota</taxon>
        <taxon>Cyanophyceae</taxon>
        <taxon>Pseudanabaenales</taxon>
        <taxon>Pseudanabaenaceae</taxon>
        <taxon>Pseudanabaena</taxon>
    </lineage>
</organism>
<feature type="binding site" evidence="11">
    <location>
        <begin position="33"/>
        <end position="40"/>
    </location>
    <ligand>
        <name>ATP</name>
        <dbReference type="ChEBI" id="CHEBI:30616"/>
    </ligand>
</feature>
<dbReference type="Gene3D" id="1.10.486.10">
    <property type="entry name" value="PCRA, domain 4"/>
    <property type="match status" value="1"/>
</dbReference>
<evidence type="ECO:0000259" key="13">
    <source>
        <dbReference type="PROSITE" id="PS51217"/>
    </source>
</evidence>
<comment type="catalytic activity">
    <reaction evidence="10">
        <text>ATP + H2O = ADP + phosphate + H(+)</text>
        <dbReference type="Rhea" id="RHEA:13065"/>
        <dbReference type="ChEBI" id="CHEBI:15377"/>
        <dbReference type="ChEBI" id="CHEBI:15378"/>
        <dbReference type="ChEBI" id="CHEBI:30616"/>
        <dbReference type="ChEBI" id="CHEBI:43474"/>
        <dbReference type="ChEBI" id="CHEBI:456216"/>
        <dbReference type="EC" id="5.6.2.4"/>
    </reaction>
</comment>
<evidence type="ECO:0000256" key="8">
    <source>
        <dbReference type="ARBA" id="ARBA00034617"/>
    </source>
</evidence>
<keyword evidence="15" id="KW-1185">Reference proteome</keyword>
<dbReference type="Pfam" id="PF13361">
    <property type="entry name" value="UvrD_C"/>
    <property type="match status" value="1"/>
</dbReference>
<dbReference type="EMBL" id="JACJQB010000006">
    <property type="protein sequence ID" value="MBD2187487.1"/>
    <property type="molecule type" value="Genomic_DNA"/>
</dbReference>
<dbReference type="InterPro" id="IPR013986">
    <property type="entry name" value="DExx_box_DNA_helicase_dom_sf"/>
</dbReference>
<evidence type="ECO:0000256" key="9">
    <source>
        <dbReference type="ARBA" id="ARBA00034808"/>
    </source>
</evidence>
<keyword evidence="7" id="KW-0413">Isomerase</keyword>
<dbReference type="PROSITE" id="PS51217">
    <property type="entry name" value="UVRD_HELICASE_CTER"/>
    <property type="match status" value="1"/>
</dbReference>
<dbReference type="PANTHER" id="PTHR11070:SF2">
    <property type="entry name" value="ATP-DEPENDENT DNA HELICASE SRS2"/>
    <property type="match status" value="1"/>
</dbReference>
<dbReference type="Gene3D" id="3.40.50.300">
    <property type="entry name" value="P-loop containing nucleotide triphosphate hydrolases"/>
    <property type="match status" value="2"/>
</dbReference>
<gene>
    <name evidence="14" type="ORF">H6F41_04920</name>
</gene>
<dbReference type="InterPro" id="IPR014016">
    <property type="entry name" value="UvrD-like_ATP-bd"/>
</dbReference>
<accession>A0ABR7ZUN0</accession>
<keyword evidence="6" id="KW-0238">DNA-binding</keyword>
<evidence type="ECO:0000256" key="3">
    <source>
        <dbReference type="ARBA" id="ARBA00022801"/>
    </source>
</evidence>
<comment type="similarity">
    <text evidence="1">Belongs to the helicase family. UvrD subfamily.</text>
</comment>
<dbReference type="InterPro" id="IPR000212">
    <property type="entry name" value="DNA_helicase_UvrD/REP"/>
</dbReference>
<evidence type="ECO:0000256" key="4">
    <source>
        <dbReference type="ARBA" id="ARBA00022806"/>
    </source>
</evidence>
<comment type="caution">
    <text evidence="14">The sequence shown here is derived from an EMBL/GenBank/DDBJ whole genome shotgun (WGS) entry which is preliminary data.</text>
</comment>
<dbReference type="EC" id="5.6.2.4" evidence="9"/>
<keyword evidence="4 11" id="KW-0347">Helicase</keyword>
<dbReference type="Pfam" id="PF00580">
    <property type="entry name" value="UvrD-helicase"/>
    <property type="match status" value="1"/>
</dbReference>
<keyword evidence="2 11" id="KW-0547">Nucleotide-binding</keyword>
<feature type="domain" description="UvrD-like helicase ATP-binding" evidence="12">
    <location>
        <begin position="12"/>
        <end position="356"/>
    </location>
</feature>
<dbReference type="PANTHER" id="PTHR11070">
    <property type="entry name" value="UVRD / RECB / PCRA DNA HELICASE FAMILY MEMBER"/>
    <property type="match status" value="1"/>
</dbReference>